<dbReference type="InterPro" id="IPR050469">
    <property type="entry name" value="Diguanylate_Cyclase"/>
</dbReference>
<dbReference type="Proteomes" id="UP001229244">
    <property type="component" value="Unassembled WGS sequence"/>
</dbReference>
<feature type="transmembrane region" description="Helical" evidence="8">
    <location>
        <begin position="162"/>
        <end position="182"/>
    </location>
</feature>
<keyword evidence="3" id="KW-1003">Cell membrane</keyword>
<evidence type="ECO:0000256" key="8">
    <source>
        <dbReference type="SAM" id="Phobius"/>
    </source>
</evidence>
<dbReference type="Pfam" id="PF00990">
    <property type="entry name" value="GGDEF"/>
    <property type="match status" value="1"/>
</dbReference>
<evidence type="ECO:0000256" key="4">
    <source>
        <dbReference type="ARBA" id="ARBA00022692"/>
    </source>
</evidence>
<evidence type="ECO:0000256" key="5">
    <source>
        <dbReference type="ARBA" id="ARBA00022989"/>
    </source>
</evidence>
<dbReference type="GO" id="GO:1902201">
    <property type="term" value="P:negative regulation of bacterial-type flagellum-dependent cell motility"/>
    <property type="evidence" value="ECO:0007669"/>
    <property type="project" value="TreeGrafter"/>
</dbReference>
<evidence type="ECO:0000256" key="2">
    <source>
        <dbReference type="ARBA" id="ARBA00012528"/>
    </source>
</evidence>
<gene>
    <name evidence="10" type="ORF">J2S73_002837</name>
</gene>
<reference evidence="10" key="1">
    <citation type="submission" date="2023-07" db="EMBL/GenBank/DDBJ databases">
        <title>Genomic Encyclopedia of Type Strains, Phase IV (KMG-IV): sequencing the most valuable type-strain genomes for metagenomic binning, comparative biology and taxonomic classification.</title>
        <authorList>
            <person name="Goeker M."/>
        </authorList>
    </citation>
    <scope>NUCLEOTIDE SEQUENCE</scope>
    <source>
        <strain evidence="10">DSM 21202</strain>
    </source>
</reference>
<dbReference type="GO" id="GO:0071555">
    <property type="term" value="P:cell wall organization"/>
    <property type="evidence" value="ECO:0007669"/>
    <property type="project" value="InterPro"/>
</dbReference>
<evidence type="ECO:0000256" key="6">
    <source>
        <dbReference type="ARBA" id="ARBA00023136"/>
    </source>
</evidence>
<dbReference type="EMBL" id="JAUSUL010000002">
    <property type="protein sequence ID" value="MDQ0316380.1"/>
    <property type="molecule type" value="Genomic_DNA"/>
</dbReference>
<keyword evidence="6 8" id="KW-0472">Membrane</keyword>
<keyword evidence="5 8" id="KW-1133">Transmembrane helix</keyword>
<dbReference type="SMART" id="SM00267">
    <property type="entry name" value="GGDEF"/>
    <property type="match status" value="1"/>
</dbReference>
<dbReference type="NCBIfam" id="TIGR00254">
    <property type="entry name" value="GGDEF"/>
    <property type="match status" value="1"/>
</dbReference>
<evidence type="ECO:0000313" key="10">
    <source>
        <dbReference type="EMBL" id="MDQ0316380.1"/>
    </source>
</evidence>
<keyword evidence="4 8" id="KW-0812">Transmembrane</keyword>
<dbReference type="RefSeq" id="WP_306886201.1">
    <property type="nucleotide sequence ID" value="NZ_JAUSUL010000002.1"/>
</dbReference>
<dbReference type="InterPro" id="IPR029787">
    <property type="entry name" value="Nucleotide_cyclase"/>
</dbReference>
<evidence type="ECO:0000256" key="7">
    <source>
        <dbReference type="ARBA" id="ARBA00034247"/>
    </source>
</evidence>
<keyword evidence="10" id="KW-0548">Nucleotidyltransferase</keyword>
<comment type="caution">
    <text evidence="10">The sequence shown here is derived from an EMBL/GenBank/DDBJ whole genome shotgun (WGS) entry which is preliminary data.</text>
</comment>
<dbReference type="PANTHER" id="PTHR45138:SF9">
    <property type="entry name" value="DIGUANYLATE CYCLASE DGCM-RELATED"/>
    <property type="match status" value="1"/>
</dbReference>
<protein>
    <recommendedName>
        <fullName evidence="2">diguanylate cyclase</fullName>
        <ecNumber evidence="2">2.7.7.65</ecNumber>
    </recommendedName>
</protein>
<keyword evidence="11" id="KW-1185">Reference proteome</keyword>
<dbReference type="GO" id="GO:0000155">
    <property type="term" value="F:phosphorelay sensor kinase activity"/>
    <property type="evidence" value="ECO:0007669"/>
    <property type="project" value="InterPro"/>
</dbReference>
<dbReference type="Pfam" id="PF07694">
    <property type="entry name" value="5TM-5TMR_LYT"/>
    <property type="match status" value="1"/>
</dbReference>
<dbReference type="EC" id="2.7.7.65" evidence="2"/>
<evidence type="ECO:0000256" key="3">
    <source>
        <dbReference type="ARBA" id="ARBA00022475"/>
    </source>
</evidence>
<sequence length="380" mass="40443">MIDYVLPMFRNMTLITTVMVLYVVVPKRTNRLADPSILGAVLGLGACISMLDPIPLTDGVFVDSRSTMILLSALFGGPIAAIISASLAAALRIYLGGAGVVPGVGSILISAAIGLLVYYGSKGRGEPVRIKSVLILAALSPLSFVAVFALPIEIALRAIQELFLPTSIFRAIGVLLLGGLLLHEQRRRKVEQLTREQATMDELSGLANRRSFYLALNRALERSQQRSSPVSVVITDLDHFKSINDRYGHNVGDRVIQHFAAALKDNIRGNDFAARIGGEEFALVLQGANRQEAEKICERIRSSIAAAELTIGGNTISYTASFGIADKTATAATADALMSAADAALYDAKVNGRNVVMSALTPRDHAALCLLDRGTAATPA</sequence>
<keyword evidence="10" id="KW-0808">Transferase</keyword>
<dbReference type="InterPro" id="IPR011620">
    <property type="entry name" value="Sig_transdc_His_kinase_LytS_TM"/>
</dbReference>
<feature type="transmembrane region" description="Helical" evidence="8">
    <location>
        <begin position="133"/>
        <end position="156"/>
    </location>
</feature>
<dbReference type="GO" id="GO:0005886">
    <property type="term" value="C:plasma membrane"/>
    <property type="evidence" value="ECO:0007669"/>
    <property type="project" value="UniProtKB-SubCell"/>
</dbReference>
<feature type="transmembrane region" description="Helical" evidence="8">
    <location>
        <begin position="68"/>
        <end position="94"/>
    </location>
</feature>
<comment type="subcellular location">
    <subcellularLocation>
        <location evidence="1">Cell membrane</location>
        <topology evidence="1">Multi-pass membrane protein</topology>
    </subcellularLocation>
</comment>
<accession>A0AAE4ATN7</accession>
<evidence type="ECO:0000256" key="1">
    <source>
        <dbReference type="ARBA" id="ARBA00004651"/>
    </source>
</evidence>
<comment type="catalytic activity">
    <reaction evidence="7">
        <text>2 GTP = 3',3'-c-di-GMP + 2 diphosphate</text>
        <dbReference type="Rhea" id="RHEA:24898"/>
        <dbReference type="ChEBI" id="CHEBI:33019"/>
        <dbReference type="ChEBI" id="CHEBI:37565"/>
        <dbReference type="ChEBI" id="CHEBI:58805"/>
        <dbReference type="EC" id="2.7.7.65"/>
    </reaction>
</comment>
<proteinExistence type="predicted"/>
<feature type="domain" description="GGDEF" evidence="9">
    <location>
        <begin position="228"/>
        <end position="361"/>
    </location>
</feature>
<dbReference type="AlphaFoldDB" id="A0AAE4ATN7"/>
<dbReference type="SUPFAM" id="SSF55073">
    <property type="entry name" value="Nucleotide cyclase"/>
    <property type="match status" value="1"/>
</dbReference>
<dbReference type="Gene3D" id="3.30.70.270">
    <property type="match status" value="1"/>
</dbReference>
<dbReference type="CDD" id="cd01949">
    <property type="entry name" value="GGDEF"/>
    <property type="match status" value="1"/>
</dbReference>
<feature type="transmembrane region" description="Helical" evidence="8">
    <location>
        <begin position="7"/>
        <end position="25"/>
    </location>
</feature>
<feature type="transmembrane region" description="Helical" evidence="8">
    <location>
        <begin position="100"/>
        <end position="121"/>
    </location>
</feature>
<dbReference type="FunFam" id="3.30.70.270:FF:000001">
    <property type="entry name" value="Diguanylate cyclase domain protein"/>
    <property type="match status" value="1"/>
</dbReference>
<evidence type="ECO:0000259" key="9">
    <source>
        <dbReference type="PROSITE" id="PS50887"/>
    </source>
</evidence>
<dbReference type="InterPro" id="IPR043128">
    <property type="entry name" value="Rev_trsase/Diguanyl_cyclase"/>
</dbReference>
<dbReference type="GO" id="GO:0052621">
    <property type="term" value="F:diguanylate cyclase activity"/>
    <property type="evidence" value="ECO:0007669"/>
    <property type="project" value="UniProtKB-EC"/>
</dbReference>
<dbReference type="InterPro" id="IPR000160">
    <property type="entry name" value="GGDEF_dom"/>
</dbReference>
<dbReference type="PROSITE" id="PS50887">
    <property type="entry name" value="GGDEF"/>
    <property type="match status" value="1"/>
</dbReference>
<feature type="transmembrane region" description="Helical" evidence="8">
    <location>
        <begin position="37"/>
        <end position="56"/>
    </location>
</feature>
<dbReference type="PANTHER" id="PTHR45138">
    <property type="entry name" value="REGULATORY COMPONENTS OF SENSORY TRANSDUCTION SYSTEM"/>
    <property type="match status" value="1"/>
</dbReference>
<dbReference type="GO" id="GO:0043709">
    <property type="term" value="P:cell adhesion involved in single-species biofilm formation"/>
    <property type="evidence" value="ECO:0007669"/>
    <property type="project" value="TreeGrafter"/>
</dbReference>
<organism evidence="10 11">
    <name type="scientific">Amorphus orientalis</name>
    <dbReference type="NCBI Taxonomy" id="649198"/>
    <lineage>
        <taxon>Bacteria</taxon>
        <taxon>Pseudomonadati</taxon>
        <taxon>Pseudomonadota</taxon>
        <taxon>Alphaproteobacteria</taxon>
        <taxon>Hyphomicrobiales</taxon>
        <taxon>Amorphaceae</taxon>
        <taxon>Amorphus</taxon>
    </lineage>
</organism>
<evidence type="ECO:0000313" key="11">
    <source>
        <dbReference type="Proteomes" id="UP001229244"/>
    </source>
</evidence>
<name>A0AAE4ATN7_9HYPH</name>